<comment type="caution">
    <text evidence="2">The sequence shown here is derived from an EMBL/GenBank/DDBJ whole genome shotgun (WGS) entry which is preliminary data.</text>
</comment>
<sequence>LDVELSADVVSVSSEIKLEVVSSNWISERRVGLRFSRSFVVVIVVVEVVGFVADAVVVVFSAVDVVEGNAVVAGAVVEVTLLVLSSE</sequence>
<evidence type="ECO:0000313" key="2">
    <source>
        <dbReference type="EMBL" id="CAG7818200.1"/>
    </source>
</evidence>
<evidence type="ECO:0000313" key="3">
    <source>
        <dbReference type="Proteomes" id="UP000708208"/>
    </source>
</evidence>
<organism evidence="2 3">
    <name type="scientific">Allacma fusca</name>
    <dbReference type="NCBI Taxonomy" id="39272"/>
    <lineage>
        <taxon>Eukaryota</taxon>
        <taxon>Metazoa</taxon>
        <taxon>Ecdysozoa</taxon>
        <taxon>Arthropoda</taxon>
        <taxon>Hexapoda</taxon>
        <taxon>Collembola</taxon>
        <taxon>Symphypleona</taxon>
        <taxon>Sminthuridae</taxon>
        <taxon>Allacma</taxon>
    </lineage>
</organism>
<gene>
    <name evidence="2" type="ORF">AFUS01_LOCUS28719</name>
</gene>
<dbReference type="Proteomes" id="UP000708208">
    <property type="component" value="Unassembled WGS sequence"/>
</dbReference>
<feature type="non-terminal residue" evidence="2">
    <location>
        <position position="1"/>
    </location>
</feature>
<keyword evidence="1" id="KW-0812">Transmembrane</keyword>
<keyword evidence="3" id="KW-1185">Reference proteome</keyword>
<keyword evidence="1" id="KW-0472">Membrane</keyword>
<dbReference type="AlphaFoldDB" id="A0A8J2PKJ2"/>
<dbReference type="EMBL" id="CAJVCH010413971">
    <property type="protein sequence ID" value="CAG7818200.1"/>
    <property type="molecule type" value="Genomic_DNA"/>
</dbReference>
<name>A0A8J2PKJ2_9HEXA</name>
<accession>A0A8J2PKJ2</accession>
<keyword evidence="1" id="KW-1133">Transmembrane helix</keyword>
<proteinExistence type="predicted"/>
<feature type="transmembrane region" description="Helical" evidence="1">
    <location>
        <begin position="39"/>
        <end position="62"/>
    </location>
</feature>
<protein>
    <submittedName>
        <fullName evidence="2">Uncharacterized protein</fullName>
    </submittedName>
</protein>
<evidence type="ECO:0000256" key="1">
    <source>
        <dbReference type="SAM" id="Phobius"/>
    </source>
</evidence>
<reference evidence="2" key="1">
    <citation type="submission" date="2021-06" db="EMBL/GenBank/DDBJ databases">
        <authorList>
            <person name="Hodson N. C."/>
            <person name="Mongue J. A."/>
            <person name="Jaron S. K."/>
        </authorList>
    </citation>
    <scope>NUCLEOTIDE SEQUENCE</scope>
</reference>